<dbReference type="CDD" id="cd00472">
    <property type="entry name" value="Ribosomal_L24e_L24"/>
    <property type="match status" value="1"/>
</dbReference>
<dbReference type="Pfam" id="PF01246">
    <property type="entry name" value="Ribosomal_L24e"/>
    <property type="match status" value="1"/>
</dbReference>
<dbReference type="GO" id="GO:0042273">
    <property type="term" value="P:ribosomal large subunit biogenesis"/>
    <property type="evidence" value="ECO:0007669"/>
    <property type="project" value="TreeGrafter"/>
</dbReference>
<keyword evidence="3" id="KW-0690">Ribosome biogenesis</keyword>
<gene>
    <name evidence="6" type="ORF">MCOM1403_LOCUS7955</name>
</gene>
<evidence type="ECO:0000256" key="2">
    <source>
        <dbReference type="ARBA" id="ARBA00005647"/>
    </source>
</evidence>
<dbReference type="InterPro" id="IPR011017">
    <property type="entry name" value="TRASH_dom"/>
</dbReference>
<accession>A0A7S0IFT3</accession>
<dbReference type="Gene3D" id="2.30.170.20">
    <property type="entry name" value="Ribosomal protein L24e"/>
    <property type="match status" value="1"/>
</dbReference>
<reference evidence="6" key="1">
    <citation type="submission" date="2021-01" db="EMBL/GenBank/DDBJ databases">
        <authorList>
            <person name="Corre E."/>
            <person name="Pelletier E."/>
            <person name="Niang G."/>
            <person name="Scheremetjew M."/>
            <person name="Finn R."/>
            <person name="Kale V."/>
            <person name="Holt S."/>
            <person name="Cochrane G."/>
            <person name="Meng A."/>
            <person name="Brown T."/>
            <person name="Cohen L."/>
        </authorList>
    </citation>
    <scope>NUCLEOTIDE SEQUENCE</scope>
    <source>
        <strain evidence="6">CCMP1723</strain>
    </source>
</reference>
<dbReference type="InterPro" id="IPR023442">
    <property type="entry name" value="Ribosomal_eL24_CS"/>
</dbReference>
<feature type="domain" description="TRASH" evidence="5">
    <location>
        <begin position="6"/>
        <end position="44"/>
    </location>
</feature>
<evidence type="ECO:0000313" key="6">
    <source>
        <dbReference type="EMBL" id="CAD8520529.1"/>
    </source>
</evidence>
<organism evidence="6">
    <name type="scientific">Micromonas pusilla</name>
    <name type="common">Picoplanktonic green alga</name>
    <name type="synonym">Chromulina pusilla</name>
    <dbReference type="NCBI Taxonomy" id="38833"/>
    <lineage>
        <taxon>Eukaryota</taxon>
        <taxon>Viridiplantae</taxon>
        <taxon>Chlorophyta</taxon>
        <taxon>Mamiellophyceae</taxon>
        <taxon>Mamiellales</taxon>
        <taxon>Mamiellaceae</taxon>
        <taxon>Micromonas</taxon>
    </lineage>
</organism>
<dbReference type="InterPro" id="IPR038630">
    <property type="entry name" value="L24e/L24_sf"/>
</dbReference>
<comment type="similarity">
    <text evidence="2">Belongs to the eukaryotic ribosomal protein eL24 family.</text>
</comment>
<evidence type="ECO:0000256" key="1">
    <source>
        <dbReference type="ARBA" id="ARBA00004123"/>
    </source>
</evidence>
<evidence type="ECO:0000256" key="3">
    <source>
        <dbReference type="ARBA" id="ARBA00022517"/>
    </source>
</evidence>
<dbReference type="FunFam" id="2.30.170.20:FF:000001">
    <property type="entry name" value="probable ribosome biogenesis protein RLP24"/>
    <property type="match status" value="1"/>
</dbReference>
<name>A0A7S0IFT3_MICPS</name>
<evidence type="ECO:0000259" key="5">
    <source>
        <dbReference type="SMART" id="SM00746"/>
    </source>
</evidence>
<dbReference type="InterPro" id="IPR056366">
    <property type="entry name" value="Ribosomal_eL24"/>
</dbReference>
<comment type="subcellular location">
    <subcellularLocation>
        <location evidence="1">Nucleus</location>
    </subcellularLocation>
</comment>
<dbReference type="PANTHER" id="PTHR10792">
    <property type="entry name" value="60S RIBOSOMAL PROTEIN L24"/>
    <property type="match status" value="1"/>
</dbReference>
<keyword evidence="4" id="KW-0539">Nucleus</keyword>
<dbReference type="GO" id="GO:0005730">
    <property type="term" value="C:nucleolus"/>
    <property type="evidence" value="ECO:0007669"/>
    <property type="project" value="TreeGrafter"/>
</dbReference>
<evidence type="ECO:0000256" key="4">
    <source>
        <dbReference type="ARBA" id="ARBA00023242"/>
    </source>
</evidence>
<dbReference type="GO" id="GO:0003735">
    <property type="term" value="F:structural constituent of ribosome"/>
    <property type="evidence" value="ECO:0007669"/>
    <property type="project" value="InterPro"/>
</dbReference>
<proteinExistence type="inferred from homology"/>
<dbReference type="PANTHER" id="PTHR10792:SF8">
    <property type="entry name" value="RIBOSOME BIOGENESIS PROTEIN RLP24-RELATED"/>
    <property type="match status" value="1"/>
</dbReference>
<dbReference type="PROSITE" id="PS01073">
    <property type="entry name" value="RIBOSOMAL_L24E"/>
    <property type="match status" value="1"/>
</dbReference>
<dbReference type="SMART" id="SM00746">
    <property type="entry name" value="TRASH"/>
    <property type="match status" value="1"/>
</dbReference>
<dbReference type="AlphaFoldDB" id="A0A7S0IFT3"/>
<sequence length="168" mass="19887">MRLEKCWFCSGAIYPGHGVCFVRNDSKLFRFCRSKCHKNFKMKRNPRKVKWTKAYRTLHGKEAMRDSAFEFERQRNRPRRYDRKVAQNTILAMRRVEDIKARRAERFHEMRMGGKEDKSRGGDKRELEQQIHLVRAPVSVLASNAVISARNNILTVSVPTKRNDEVFD</sequence>
<dbReference type="SUPFAM" id="SSF57716">
    <property type="entry name" value="Glucocorticoid receptor-like (DNA-binding domain)"/>
    <property type="match status" value="1"/>
</dbReference>
<dbReference type="EMBL" id="HBEQ01009896">
    <property type="protein sequence ID" value="CAD8520529.1"/>
    <property type="molecule type" value="Transcribed_RNA"/>
</dbReference>
<protein>
    <recommendedName>
        <fullName evidence="5">TRASH domain-containing protein</fullName>
    </recommendedName>
</protein>
<dbReference type="InterPro" id="IPR000988">
    <property type="entry name" value="Ribosomal_eL24-rel_N"/>
</dbReference>